<evidence type="ECO:0000313" key="4">
    <source>
        <dbReference type="Proteomes" id="UP000005408"/>
    </source>
</evidence>
<sequence>MAISLRYWASYTEGRVKLQRRSENSVSSDHVLKFVFDEENQYITGVVQASMRNVAYKVTIELDDDTVKRSTCECVMRDYYCHHVAAVLLFGMSKSLLKRLLSAYNLERCPVISWGITNERAAIDSYILLGASVEETGVWLHESGAIGASPDGIVTHQPHCSGHTGILHFQTEAAKYLEAELIEVKCPYSAKDMKIKDAVETVPGFFLETADGYLHLKEDSDYYHQIQGQLYITKKKCCDLIVWTPTDLAIIRMVKDINWSANIQKLIDFYFEKFIPQVNKK</sequence>
<name>A0A8W8JG76_MAGGI</name>
<dbReference type="AlphaFoldDB" id="A0A8W8JG76"/>
<reference evidence="3" key="1">
    <citation type="submission" date="2022-08" db="UniProtKB">
        <authorList>
            <consortium name="EnsemblMetazoa"/>
        </authorList>
    </citation>
    <scope>IDENTIFICATION</scope>
    <source>
        <strain evidence="3">05x7-T-G4-1.051#20</strain>
    </source>
</reference>
<dbReference type="Proteomes" id="UP000005408">
    <property type="component" value="Unassembled WGS sequence"/>
</dbReference>
<keyword evidence="1" id="KW-0863">Zinc-finger</keyword>
<organism evidence="3 4">
    <name type="scientific">Magallana gigas</name>
    <name type="common">Pacific oyster</name>
    <name type="synonym">Crassostrea gigas</name>
    <dbReference type="NCBI Taxonomy" id="29159"/>
    <lineage>
        <taxon>Eukaryota</taxon>
        <taxon>Metazoa</taxon>
        <taxon>Spiralia</taxon>
        <taxon>Lophotrochozoa</taxon>
        <taxon>Mollusca</taxon>
        <taxon>Bivalvia</taxon>
        <taxon>Autobranchia</taxon>
        <taxon>Pteriomorphia</taxon>
        <taxon>Ostreida</taxon>
        <taxon>Ostreoidea</taxon>
        <taxon>Ostreidae</taxon>
        <taxon>Magallana</taxon>
    </lineage>
</organism>
<dbReference type="PROSITE" id="PS50966">
    <property type="entry name" value="ZF_SWIM"/>
    <property type="match status" value="1"/>
</dbReference>
<dbReference type="Pfam" id="PF09588">
    <property type="entry name" value="YqaJ"/>
    <property type="match status" value="1"/>
</dbReference>
<feature type="domain" description="SWIM-type" evidence="2">
    <location>
        <begin position="56"/>
        <end position="92"/>
    </location>
</feature>
<keyword evidence="1" id="KW-0862">Zinc</keyword>
<dbReference type="PANTHER" id="PTHR46609:SF8">
    <property type="entry name" value="YQAJ VIRAL RECOMBINASE DOMAIN-CONTAINING PROTEIN"/>
    <property type="match status" value="1"/>
</dbReference>
<dbReference type="InterPro" id="IPR007527">
    <property type="entry name" value="Znf_SWIM"/>
</dbReference>
<proteinExistence type="predicted"/>
<accession>A0A8W8JG76</accession>
<dbReference type="CDD" id="cd22343">
    <property type="entry name" value="PDDEXK_lambda_exonuclease-like"/>
    <property type="match status" value="1"/>
</dbReference>
<dbReference type="GO" id="GO:0006281">
    <property type="term" value="P:DNA repair"/>
    <property type="evidence" value="ECO:0007669"/>
    <property type="project" value="UniProtKB-ARBA"/>
</dbReference>
<evidence type="ECO:0000313" key="3">
    <source>
        <dbReference type="EnsemblMetazoa" id="G19138.1:cds"/>
    </source>
</evidence>
<keyword evidence="1" id="KW-0479">Metal-binding</keyword>
<dbReference type="SUPFAM" id="SSF52980">
    <property type="entry name" value="Restriction endonuclease-like"/>
    <property type="match status" value="1"/>
</dbReference>
<evidence type="ECO:0000259" key="2">
    <source>
        <dbReference type="PROSITE" id="PS50966"/>
    </source>
</evidence>
<protein>
    <recommendedName>
        <fullName evidence="2">SWIM-type domain-containing protein</fullName>
    </recommendedName>
</protein>
<evidence type="ECO:0000256" key="1">
    <source>
        <dbReference type="PROSITE-ProRule" id="PRU00325"/>
    </source>
</evidence>
<dbReference type="Gene3D" id="3.90.320.10">
    <property type="match status" value="1"/>
</dbReference>
<dbReference type="PANTHER" id="PTHR46609">
    <property type="entry name" value="EXONUCLEASE, PHAGE-TYPE/RECB, C-TERMINAL DOMAIN-CONTAINING PROTEIN"/>
    <property type="match status" value="1"/>
</dbReference>
<dbReference type="GO" id="GO:0008270">
    <property type="term" value="F:zinc ion binding"/>
    <property type="evidence" value="ECO:0007669"/>
    <property type="project" value="UniProtKB-KW"/>
</dbReference>
<dbReference type="InterPro" id="IPR011335">
    <property type="entry name" value="Restrct_endonuc-II-like"/>
</dbReference>
<dbReference type="InterPro" id="IPR011604">
    <property type="entry name" value="PDDEXK-like_dom_sf"/>
</dbReference>
<keyword evidence="4" id="KW-1185">Reference proteome</keyword>
<dbReference type="InterPro" id="IPR019080">
    <property type="entry name" value="YqaJ_viral_recombinase"/>
</dbReference>
<dbReference type="EnsemblMetazoa" id="G19138.1">
    <property type="protein sequence ID" value="G19138.1:cds"/>
    <property type="gene ID" value="G19138"/>
</dbReference>
<dbReference type="InterPro" id="IPR051703">
    <property type="entry name" value="NF-kappa-B_Signaling_Reg"/>
</dbReference>
<dbReference type="Pfam" id="PF04434">
    <property type="entry name" value="SWIM"/>
    <property type="match status" value="1"/>
</dbReference>